<sequence length="226" mass="25534">MDLQLIGNAYGAAEYAGAYVSKAEPDTIRFKRVIARALKRSDPNLPHHVLLKRIANATLSIREVSTQEAYYTLLRELPLHGNLGQSLELANTTETEIRLEPMERAYMARPECAPFDTMSFATFVEGFDLLERKNGSRLNQELWERSDGGGYIKRRGKSQVIRMSPWIAPDSTNANFCYAELFLHVPWRSLDELPKSDEECVAAFIDAQEKSLGTELMQEAKNCTSV</sequence>
<dbReference type="OrthoDB" id="10446148at2759"/>
<accession>A0A080Z9D5</accession>
<dbReference type="Proteomes" id="UP000028582">
    <property type="component" value="Unassembled WGS sequence"/>
</dbReference>
<dbReference type="InterPro" id="IPR051055">
    <property type="entry name" value="PIF1_helicase"/>
</dbReference>
<name>A0A080Z9D5_PHYNI</name>
<dbReference type="PANTHER" id="PTHR47642">
    <property type="entry name" value="ATP-DEPENDENT DNA HELICASE"/>
    <property type="match status" value="1"/>
</dbReference>
<evidence type="ECO:0000313" key="1">
    <source>
        <dbReference type="EMBL" id="ETO63246.1"/>
    </source>
</evidence>
<comment type="caution">
    <text evidence="1">The sequence shown here is derived from an EMBL/GenBank/DDBJ whole genome shotgun (WGS) entry which is preliminary data.</text>
</comment>
<dbReference type="PANTHER" id="PTHR47642:SF5">
    <property type="entry name" value="ATP-DEPENDENT DNA HELICASE"/>
    <property type="match status" value="1"/>
</dbReference>
<gene>
    <name evidence="1" type="ORF">F444_18999</name>
</gene>
<dbReference type="EMBL" id="ANJA01003513">
    <property type="protein sequence ID" value="ETO63246.1"/>
    <property type="molecule type" value="Genomic_DNA"/>
</dbReference>
<evidence type="ECO:0000313" key="2">
    <source>
        <dbReference type="Proteomes" id="UP000028582"/>
    </source>
</evidence>
<proteinExistence type="predicted"/>
<protein>
    <submittedName>
        <fullName evidence="1">Uncharacterized protein</fullName>
    </submittedName>
</protein>
<reference evidence="1 2" key="1">
    <citation type="submission" date="2013-11" db="EMBL/GenBank/DDBJ databases">
        <title>The Genome Sequence of Phytophthora parasitica P1976.</title>
        <authorList>
            <consortium name="The Broad Institute Genomics Platform"/>
            <person name="Russ C."/>
            <person name="Tyler B."/>
            <person name="Panabieres F."/>
            <person name="Shan W."/>
            <person name="Tripathy S."/>
            <person name="Grunwald N."/>
            <person name="Machado M."/>
            <person name="Johnson C.S."/>
            <person name="Walker B."/>
            <person name="Young S."/>
            <person name="Zeng Q."/>
            <person name="Gargeya S."/>
            <person name="Fitzgerald M."/>
            <person name="Haas B."/>
            <person name="Abouelleil A."/>
            <person name="Allen A.W."/>
            <person name="Alvarado L."/>
            <person name="Arachchi H.M."/>
            <person name="Berlin A.M."/>
            <person name="Chapman S.B."/>
            <person name="Gainer-Dewar J."/>
            <person name="Goldberg J."/>
            <person name="Griggs A."/>
            <person name="Gujja S."/>
            <person name="Hansen M."/>
            <person name="Howarth C."/>
            <person name="Imamovic A."/>
            <person name="Ireland A."/>
            <person name="Larimer J."/>
            <person name="McCowan C."/>
            <person name="Murphy C."/>
            <person name="Pearson M."/>
            <person name="Poon T.W."/>
            <person name="Priest M."/>
            <person name="Roberts A."/>
            <person name="Saif S."/>
            <person name="Shea T."/>
            <person name="Sisk P."/>
            <person name="Sykes S."/>
            <person name="Wortman J."/>
            <person name="Nusbaum C."/>
            <person name="Birren B."/>
        </authorList>
    </citation>
    <scope>NUCLEOTIDE SEQUENCE [LARGE SCALE GENOMIC DNA]</scope>
    <source>
        <strain evidence="1 2">P1976</strain>
    </source>
</reference>
<dbReference type="AlphaFoldDB" id="A0A080Z9D5"/>
<organism evidence="1 2">
    <name type="scientific">Phytophthora nicotianae P1976</name>
    <dbReference type="NCBI Taxonomy" id="1317066"/>
    <lineage>
        <taxon>Eukaryota</taxon>
        <taxon>Sar</taxon>
        <taxon>Stramenopiles</taxon>
        <taxon>Oomycota</taxon>
        <taxon>Peronosporomycetes</taxon>
        <taxon>Peronosporales</taxon>
        <taxon>Peronosporaceae</taxon>
        <taxon>Phytophthora</taxon>
    </lineage>
</organism>